<feature type="transmembrane region" description="Helical" evidence="8">
    <location>
        <begin position="150"/>
        <end position="169"/>
    </location>
</feature>
<feature type="compositionally biased region" description="Basic and acidic residues" evidence="7">
    <location>
        <begin position="1"/>
        <end position="19"/>
    </location>
</feature>
<organism evidence="9 10">
    <name type="scientific">Collybia nuda</name>
    <dbReference type="NCBI Taxonomy" id="64659"/>
    <lineage>
        <taxon>Eukaryota</taxon>
        <taxon>Fungi</taxon>
        <taxon>Dikarya</taxon>
        <taxon>Basidiomycota</taxon>
        <taxon>Agaricomycotina</taxon>
        <taxon>Agaricomycetes</taxon>
        <taxon>Agaricomycetidae</taxon>
        <taxon>Agaricales</taxon>
        <taxon>Tricholomatineae</taxon>
        <taxon>Clitocybaceae</taxon>
        <taxon>Collybia</taxon>
    </lineage>
</organism>
<evidence type="ECO:0000256" key="4">
    <source>
        <dbReference type="ARBA" id="ARBA00022692"/>
    </source>
</evidence>
<feature type="transmembrane region" description="Helical" evidence="8">
    <location>
        <begin position="263"/>
        <end position="287"/>
    </location>
</feature>
<keyword evidence="4 8" id="KW-0812">Transmembrane</keyword>
<feature type="compositionally biased region" description="Basic and acidic residues" evidence="7">
    <location>
        <begin position="29"/>
        <end position="45"/>
    </location>
</feature>
<dbReference type="Pfam" id="PF00854">
    <property type="entry name" value="PTR2"/>
    <property type="match status" value="1"/>
</dbReference>
<dbReference type="GO" id="GO:0071916">
    <property type="term" value="F:dipeptide transmembrane transporter activity"/>
    <property type="evidence" value="ECO:0007669"/>
    <property type="project" value="UniProtKB-ARBA"/>
</dbReference>
<name>A0A9P5Y8F6_9AGAR</name>
<evidence type="ECO:0000256" key="7">
    <source>
        <dbReference type="SAM" id="MobiDB-lite"/>
    </source>
</evidence>
<evidence type="ECO:0000313" key="9">
    <source>
        <dbReference type="EMBL" id="KAF9464099.1"/>
    </source>
</evidence>
<keyword evidence="6 8" id="KW-0472">Membrane</keyword>
<dbReference type="InterPro" id="IPR000109">
    <property type="entry name" value="POT_fam"/>
</dbReference>
<comment type="caution">
    <text evidence="9">The sequence shown here is derived from an EMBL/GenBank/DDBJ whole genome shotgun (WGS) entry which is preliminary data.</text>
</comment>
<comment type="subcellular location">
    <subcellularLocation>
        <location evidence="1">Membrane</location>
        <topology evidence="1">Multi-pass membrane protein</topology>
    </subcellularLocation>
</comment>
<dbReference type="OrthoDB" id="8904098at2759"/>
<accession>A0A9P5Y8F6</accession>
<protein>
    <submittedName>
        <fullName evidence="9">POT family-domain-containing protein</fullName>
    </submittedName>
</protein>
<keyword evidence="3" id="KW-0813">Transport</keyword>
<dbReference type="FunFam" id="1.20.1250.20:FF:000085">
    <property type="entry name" value="MFS peptide transporter Ptr2"/>
    <property type="match status" value="1"/>
</dbReference>
<comment type="similarity">
    <text evidence="2">Belongs to the major facilitator superfamily. Proton-dependent oligopeptide transporter (POT/PTR) (TC 2.A.17) family.</text>
</comment>
<feature type="transmembrane region" description="Helical" evidence="8">
    <location>
        <begin position="368"/>
        <end position="388"/>
    </location>
</feature>
<dbReference type="InterPro" id="IPR036259">
    <property type="entry name" value="MFS_trans_sf"/>
</dbReference>
<dbReference type="PANTHER" id="PTHR11654">
    <property type="entry name" value="OLIGOPEPTIDE TRANSPORTER-RELATED"/>
    <property type="match status" value="1"/>
</dbReference>
<evidence type="ECO:0000256" key="2">
    <source>
        <dbReference type="ARBA" id="ARBA00005982"/>
    </source>
</evidence>
<dbReference type="EMBL" id="MU150256">
    <property type="protein sequence ID" value="KAF9464099.1"/>
    <property type="molecule type" value="Genomic_DNA"/>
</dbReference>
<feature type="transmembrane region" description="Helical" evidence="8">
    <location>
        <begin position="490"/>
        <end position="509"/>
    </location>
</feature>
<evidence type="ECO:0000256" key="5">
    <source>
        <dbReference type="ARBA" id="ARBA00022989"/>
    </source>
</evidence>
<feature type="transmembrane region" description="Helical" evidence="8">
    <location>
        <begin position="521"/>
        <end position="543"/>
    </location>
</feature>
<sequence>MTEYSKDKKEELTRSRSDNNDDIGGHIGDFTDEKSDGGLNEDRLPTDDERATLRLVSASIPWPAYAIAIVEFAERASYYGCTGAFFNFIQRPLPAGGNGAGATPAGSQLTPGALGLGIPVATALTTSFAFVAYVFPIFGGILADTKWGRYKTICVGTAIGAISHIILLVAGTPKIIQGGHALAPFVVSIFVLQVGTGMIKANVAPLMADQVSIKAQRVTTLKSGERVILDPGVTTQNVMLAYYWSINLGAFLRLGTSYAEKRIGYWLSFLVPLLIFLVMPAVLFLTYKPLIKMVPQGSVILDSWNVGKTVISRGGLKAAIKGGDDFWNAAKPSRIATERGANDEKYGWIKWDDDFVDEIRRTFGACKLFAFLPIFFIGDGGLGGIQISQAGSMTTNGAPNDLLSNFNPITILVMAPVLNYGIYPYLRKIGINFSPIRRIVAGFIFVAASMVISAILQWRVYETSPCGYYASTCTIGTTVSPLSIWIQMPLYTLPAIGELLVILTSYELAYTRAPQQMKGLVFSLVLFMGALSSALTLIVSPFFLDPNLIWPFVGVGVGCVISAILIWLFFHKMDEEEGTVVAIGADRPIDNGRSDDPEK</sequence>
<feature type="transmembrane region" description="Helical" evidence="8">
    <location>
        <begin position="408"/>
        <end position="426"/>
    </location>
</feature>
<feature type="transmembrane region" description="Helical" evidence="8">
    <location>
        <begin position="113"/>
        <end position="138"/>
    </location>
</feature>
<feature type="transmembrane region" description="Helical" evidence="8">
    <location>
        <begin position="549"/>
        <end position="570"/>
    </location>
</feature>
<feature type="region of interest" description="Disordered" evidence="7">
    <location>
        <begin position="1"/>
        <end position="45"/>
    </location>
</feature>
<evidence type="ECO:0000313" key="10">
    <source>
        <dbReference type="Proteomes" id="UP000807353"/>
    </source>
</evidence>
<dbReference type="Proteomes" id="UP000807353">
    <property type="component" value="Unassembled WGS sequence"/>
</dbReference>
<gene>
    <name evidence="9" type="ORF">BDZ94DRAFT_515456</name>
</gene>
<reference evidence="9" key="1">
    <citation type="submission" date="2020-11" db="EMBL/GenBank/DDBJ databases">
        <authorList>
            <consortium name="DOE Joint Genome Institute"/>
            <person name="Ahrendt S."/>
            <person name="Riley R."/>
            <person name="Andreopoulos W."/>
            <person name="Labutti K."/>
            <person name="Pangilinan J."/>
            <person name="Ruiz-Duenas F.J."/>
            <person name="Barrasa J.M."/>
            <person name="Sanchez-Garcia M."/>
            <person name="Camarero S."/>
            <person name="Miyauchi S."/>
            <person name="Serrano A."/>
            <person name="Linde D."/>
            <person name="Babiker R."/>
            <person name="Drula E."/>
            <person name="Ayuso-Fernandez I."/>
            <person name="Pacheco R."/>
            <person name="Padilla G."/>
            <person name="Ferreira P."/>
            <person name="Barriuso J."/>
            <person name="Kellner H."/>
            <person name="Castanera R."/>
            <person name="Alfaro M."/>
            <person name="Ramirez L."/>
            <person name="Pisabarro A.G."/>
            <person name="Kuo A."/>
            <person name="Tritt A."/>
            <person name="Lipzen A."/>
            <person name="He G."/>
            <person name="Yan M."/>
            <person name="Ng V."/>
            <person name="Cullen D."/>
            <person name="Martin F."/>
            <person name="Rosso M.-N."/>
            <person name="Henrissat B."/>
            <person name="Hibbett D."/>
            <person name="Martinez A.T."/>
            <person name="Grigoriev I.V."/>
        </authorList>
    </citation>
    <scope>NUCLEOTIDE SEQUENCE</scope>
    <source>
        <strain evidence="9">CBS 247.69</strain>
    </source>
</reference>
<proteinExistence type="inferred from homology"/>
<evidence type="ECO:0000256" key="3">
    <source>
        <dbReference type="ARBA" id="ARBA00022448"/>
    </source>
</evidence>
<dbReference type="SUPFAM" id="SSF103473">
    <property type="entry name" value="MFS general substrate transporter"/>
    <property type="match status" value="1"/>
</dbReference>
<keyword evidence="5 8" id="KW-1133">Transmembrane helix</keyword>
<keyword evidence="10" id="KW-1185">Reference proteome</keyword>
<dbReference type="Gene3D" id="1.20.1250.20">
    <property type="entry name" value="MFS general substrate transporter like domains"/>
    <property type="match status" value="1"/>
</dbReference>
<feature type="transmembrane region" description="Helical" evidence="8">
    <location>
        <begin position="181"/>
        <end position="199"/>
    </location>
</feature>
<evidence type="ECO:0000256" key="1">
    <source>
        <dbReference type="ARBA" id="ARBA00004141"/>
    </source>
</evidence>
<evidence type="ECO:0000256" key="8">
    <source>
        <dbReference type="SAM" id="Phobius"/>
    </source>
</evidence>
<feature type="transmembrane region" description="Helical" evidence="8">
    <location>
        <begin position="438"/>
        <end position="458"/>
    </location>
</feature>
<dbReference type="AlphaFoldDB" id="A0A9P5Y8F6"/>
<evidence type="ECO:0000256" key="6">
    <source>
        <dbReference type="ARBA" id="ARBA00023136"/>
    </source>
</evidence>
<dbReference type="GO" id="GO:0005886">
    <property type="term" value="C:plasma membrane"/>
    <property type="evidence" value="ECO:0007669"/>
    <property type="project" value="UniProtKB-ARBA"/>
</dbReference>